<dbReference type="AlphaFoldDB" id="A0A7Z0GLW5"/>
<feature type="region of interest" description="Disordered" evidence="5">
    <location>
        <begin position="339"/>
        <end position="381"/>
    </location>
</feature>
<name>A0A7Z0GLW5_9MICC</name>
<dbReference type="InterPro" id="IPR053934">
    <property type="entry name" value="HTTM_dom"/>
</dbReference>
<sequence length="381" mass="42271">MSLLTRHLIDPIVVGIRDLYSWLLSERRALRGLAATRILVGIAAVGILLTNFTSRHVIWGPGSSWAEPYRENSEFGSLLDLYAGDSSAVFTLKYLLLLTVAIAFLIGWRARLMNILLVIGMAGLVERADMLGNQGDNILRIGLTLLFFMSTSEHWSLDARRRARARAREAAGEEFTVAQRGWYGLPLLPGWWTALIHNVALIALACQVFILYTASALYKVQGELWQNGTALHYPLSLGEFGVFPEINALLSANPILLTIMTYFSVFVQLFFAVGLLHPITRRLFLLGVIGLHGGIAVLMGIPWFSLAMLAYDAIFVSDRTYRRIEGLAARAAADFRRRLGFSPDSDPPEDAPRQAGRSDKSTDEQHAGKTIAERRAVTTNR</sequence>
<dbReference type="RefSeq" id="WP_179541737.1">
    <property type="nucleotide sequence ID" value="NZ_BAAALL010000005.1"/>
</dbReference>
<keyword evidence="4 6" id="KW-0472">Membrane</keyword>
<gene>
    <name evidence="8" type="ORF">HNR09_001801</name>
</gene>
<dbReference type="GO" id="GO:0012505">
    <property type="term" value="C:endomembrane system"/>
    <property type="evidence" value="ECO:0007669"/>
    <property type="project" value="UniProtKB-SubCell"/>
</dbReference>
<evidence type="ECO:0000256" key="6">
    <source>
        <dbReference type="SAM" id="Phobius"/>
    </source>
</evidence>
<evidence type="ECO:0000256" key="3">
    <source>
        <dbReference type="ARBA" id="ARBA00022989"/>
    </source>
</evidence>
<evidence type="ECO:0000256" key="5">
    <source>
        <dbReference type="SAM" id="MobiDB-lite"/>
    </source>
</evidence>
<dbReference type="PANTHER" id="PTHR39535:SF2">
    <property type="entry name" value="HTTM DOMAIN-CONTAINING PROTEIN"/>
    <property type="match status" value="1"/>
</dbReference>
<keyword evidence="3 6" id="KW-1133">Transmembrane helix</keyword>
<feature type="transmembrane region" description="Helical" evidence="6">
    <location>
        <begin position="29"/>
        <end position="49"/>
    </location>
</feature>
<keyword evidence="2 6" id="KW-0812">Transmembrane</keyword>
<dbReference type="InterPro" id="IPR052964">
    <property type="entry name" value="Sporulation_signal_mat"/>
</dbReference>
<feature type="transmembrane region" description="Helical" evidence="6">
    <location>
        <begin position="88"/>
        <end position="108"/>
    </location>
</feature>
<feature type="domain" description="HTTM-like" evidence="7">
    <location>
        <begin position="25"/>
        <end position="320"/>
    </location>
</feature>
<reference evidence="8 9" key="1">
    <citation type="submission" date="2020-07" db="EMBL/GenBank/DDBJ databases">
        <title>Sequencing the genomes of 1000 actinobacteria strains.</title>
        <authorList>
            <person name="Klenk H.-P."/>
        </authorList>
    </citation>
    <scope>NUCLEOTIDE SEQUENCE [LARGE SCALE GENOMIC DNA]</scope>
    <source>
        <strain evidence="8 9">DSM 15475</strain>
    </source>
</reference>
<evidence type="ECO:0000256" key="4">
    <source>
        <dbReference type="ARBA" id="ARBA00023136"/>
    </source>
</evidence>
<evidence type="ECO:0000313" key="8">
    <source>
        <dbReference type="EMBL" id="NYJ78390.1"/>
    </source>
</evidence>
<dbReference type="Proteomes" id="UP000535437">
    <property type="component" value="Unassembled WGS sequence"/>
</dbReference>
<feature type="compositionally biased region" description="Basic and acidic residues" evidence="5">
    <location>
        <begin position="350"/>
        <end position="381"/>
    </location>
</feature>
<dbReference type="InterPro" id="IPR011020">
    <property type="entry name" value="HTTM-like"/>
</dbReference>
<keyword evidence="9" id="KW-1185">Reference proteome</keyword>
<dbReference type="PANTHER" id="PTHR39535">
    <property type="entry name" value="SPORULATION-DELAYING PROTEIN SDPB"/>
    <property type="match status" value="1"/>
</dbReference>
<comment type="caution">
    <text evidence="8">The sequence shown here is derived from an EMBL/GenBank/DDBJ whole genome shotgun (WGS) entry which is preliminary data.</text>
</comment>
<evidence type="ECO:0000259" key="7">
    <source>
        <dbReference type="SMART" id="SM00752"/>
    </source>
</evidence>
<accession>A0A7Z0GLW5</accession>
<evidence type="ECO:0000256" key="2">
    <source>
        <dbReference type="ARBA" id="ARBA00022692"/>
    </source>
</evidence>
<feature type="transmembrane region" description="Helical" evidence="6">
    <location>
        <begin position="255"/>
        <end position="276"/>
    </location>
</feature>
<evidence type="ECO:0000313" key="9">
    <source>
        <dbReference type="Proteomes" id="UP000535437"/>
    </source>
</evidence>
<feature type="transmembrane region" description="Helical" evidence="6">
    <location>
        <begin position="283"/>
        <end position="311"/>
    </location>
</feature>
<organism evidence="8 9">
    <name type="scientific">Nesterenkonia xinjiangensis</name>
    <dbReference type="NCBI Taxonomy" id="225327"/>
    <lineage>
        <taxon>Bacteria</taxon>
        <taxon>Bacillati</taxon>
        <taxon>Actinomycetota</taxon>
        <taxon>Actinomycetes</taxon>
        <taxon>Micrococcales</taxon>
        <taxon>Micrococcaceae</taxon>
        <taxon>Nesterenkonia</taxon>
    </lineage>
</organism>
<proteinExistence type="predicted"/>
<dbReference type="EMBL" id="JACCFY010000001">
    <property type="protein sequence ID" value="NYJ78390.1"/>
    <property type="molecule type" value="Genomic_DNA"/>
</dbReference>
<protein>
    <recommendedName>
        <fullName evidence="7">HTTM-like domain-containing protein</fullName>
    </recommendedName>
</protein>
<dbReference type="SMART" id="SM00752">
    <property type="entry name" value="HTTM"/>
    <property type="match status" value="1"/>
</dbReference>
<feature type="transmembrane region" description="Helical" evidence="6">
    <location>
        <begin position="195"/>
        <end position="218"/>
    </location>
</feature>
<evidence type="ECO:0000256" key="1">
    <source>
        <dbReference type="ARBA" id="ARBA00004127"/>
    </source>
</evidence>
<dbReference type="Pfam" id="PF05090">
    <property type="entry name" value="HTTM"/>
    <property type="match status" value="1"/>
</dbReference>
<comment type="subcellular location">
    <subcellularLocation>
        <location evidence="1">Endomembrane system</location>
        <topology evidence="1">Multi-pass membrane protein</topology>
    </subcellularLocation>
</comment>